<comment type="caution">
    <text evidence="4">The sequence shown here is derived from an EMBL/GenBank/DDBJ whole genome shotgun (WGS) entry which is preliminary data.</text>
</comment>
<dbReference type="InterPro" id="IPR001451">
    <property type="entry name" value="Hexapep"/>
</dbReference>
<gene>
    <name evidence="4" type="ORF">ISQ19_00200</name>
</gene>
<dbReference type="AlphaFoldDB" id="A0A937L621"/>
<evidence type="ECO:0000313" key="5">
    <source>
        <dbReference type="Proteomes" id="UP000785783"/>
    </source>
</evidence>
<evidence type="ECO:0000256" key="2">
    <source>
        <dbReference type="ARBA" id="ARBA00022737"/>
    </source>
</evidence>
<dbReference type="PROSITE" id="PS00101">
    <property type="entry name" value="HEXAPEP_TRANSFERASES"/>
    <property type="match status" value="1"/>
</dbReference>
<dbReference type="CDD" id="cd04647">
    <property type="entry name" value="LbH_MAT_like"/>
    <property type="match status" value="1"/>
</dbReference>
<dbReference type="SUPFAM" id="SSF51161">
    <property type="entry name" value="Trimeric LpxA-like enzymes"/>
    <property type="match status" value="1"/>
</dbReference>
<evidence type="ECO:0000256" key="3">
    <source>
        <dbReference type="ARBA" id="ARBA00023315"/>
    </source>
</evidence>
<dbReference type="GO" id="GO:0016746">
    <property type="term" value="F:acyltransferase activity"/>
    <property type="evidence" value="ECO:0007669"/>
    <property type="project" value="UniProtKB-KW"/>
</dbReference>
<accession>A0A937L621</accession>
<keyword evidence="3 4" id="KW-0012">Acyltransferase</keyword>
<evidence type="ECO:0000313" key="4">
    <source>
        <dbReference type="EMBL" id="MBL6761098.1"/>
    </source>
</evidence>
<dbReference type="InterPro" id="IPR011004">
    <property type="entry name" value="Trimer_LpxA-like_sf"/>
</dbReference>
<name>A0A937L621_9PROT</name>
<organism evidence="4 5">
    <name type="scientific">PS1 clade bacterium</name>
    <dbReference type="NCBI Taxonomy" id="2175152"/>
    <lineage>
        <taxon>Bacteria</taxon>
        <taxon>Pseudomonadati</taxon>
        <taxon>Pseudomonadota</taxon>
        <taxon>Alphaproteobacteria</taxon>
        <taxon>PS1 clade</taxon>
    </lineage>
</organism>
<protein>
    <submittedName>
        <fullName evidence="4">Acyltransferase</fullName>
    </submittedName>
</protein>
<dbReference type="Pfam" id="PF00132">
    <property type="entry name" value="Hexapep"/>
    <property type="match status" value="1"/>
</dbReference>
<sequence length="246" mass="27356">MRRDHKPYSMRLLVNFCRRVYTSWRLKPQFASVGSGLEVIGPHRLEIWGDDIHLGDNVHIQTARGQMSRLCAWSYAAGPNGPAGRGRIDIGSHTLLTPGLQIVSADHVTIGDNVMIASRVYISDADWHEIYDRLASPGPRAPIHIGDNVWLGEGVKVCKGVSIGANSVIGAGSVVTKDIAANVIAAGNPAKEVRKLDTEHPMVKRETMFKDINTYNKTMRYLHYLNHKDNGFIGWLRQLIWPSKRG</sequence>
<reference evidence="4" key="1">
    <citation type="submission" date="2020-10" db="EMBL/GenBank/DDBJ databases">
        <title>Microbiome of the Black Sea water column analyzed by genome centric metagenomics.</title>
        <authorList>
            <person name="Cabello-Yeves P.J."/>
            <person name="Callieri C."/>
            <person name="Picazo A."/>
            <person name="Mehrshad M."/>
            <person name="Haro-Moreno J.M."/>
            <person name="Roda-Garcia J."/>
            <person name="Dzembekova N."/>
            <person name="Slabakova V."/>
            <person name="Slabakova N."/>
            <person name="Moncheva S."/>
            <person name="Rodriguez-Valera F."/>
        </authorList>
    </citation>
    <scope>NUCLEOTIDE SEQUENCE</scope>
    <source>
        <strain evidence="4">BS307-5m-G5</strain>
    </source>
</reference>
<proteinExistence type="predicted"/>
<dbReference type="PANTHER" id="PTHR23416">
    <property type="entry name" value="SIALIC ACID SYNTHASE-RELATED"/>
    <property type="match status" value="1"/>
</dbReference>
<evidence type="ECO:0000256" key="1">
    <source>
        <dbReference type="ARBA" id="ARBA00022679"/>
    </source>
</evidence>
<dbReference type="Gene3D" id="2.160.10.10">
    <property type="entry name" value="Hexapeptide repeat proteins"/>
    <property type="match status" value="1"/>
</dbReference>
<keyword evidence="1" id="KW-0808">Transferase</keyword>
<dbReference type="InterPro" id="IPR051159">
    <property type="entry name" value="Hexapeptide_acetyltransf"/>
</dbReference>
<dbReference type="PANTHER" id="PTHR23416:SF78">
    <property type="entry name" value="LIPOPOLYSACCHARIDE BIOSYNTHESIS O-ACETYL TRANSFERASE WBBJ-RELATED"/>
    <property type="match status" value="1"/>
</dbReference>
<dbReference type="InterPro" id="IPR018357">
    <property type="entry name" value="Hexapep_transf_CS"/>
</dbReference>
<dbReference type="Proteomes" id="UP000785783">
    <property type="component" value="Unassembled WGS sequence"/>
</dbReference>
<dbReference type="EMBL" id="JADHOK010000001">
    <property type="protein sequence ID" value="MBL6761098.1"/>
    <property type="molecule type" value="Genomic_DNA"/>
</dbReference>
<keyword evidence="2" id="KW-0677">Repeat</keyword>